<dbReference type="PANTHER" id="PTHR47660">
    <property type="entry name" value="TRANSCRIPTION FACTOR WITH C2H2 AND ZN(2)-CYS(6) DNA BINDING DOMAIN (EUROFUNG)-RELATED-RELATED"/>
    <property type="match status" value="1"/>
</dbReference>
<reference evidence="14" key="1">
    <citation type="submission" date="2020-01" db="EMBL/GenBank/DDBJ databases">
        <authorList>
            <consortium name="DOE Joint Genome Institute"/>
            <person name="Haridas S."/>
            <person name="Albert R."/>
            <person name="Binder M."/>
            <person name="Bloem J."/>
            <person name="Labutti K."/>
            <person name="Salamov A."/>
            <person name="Andreopoulos B."/>
            <person name="Baker S.E."/>
            <person name="Barry K."/>
            <person name="Bills G."/>
            <person name="Bluhm B.H."/>
            <person name="Cannon C."/>
            <person name="Castanera R."/>
            <person name="Culley D.E."/>
            <person name="Daum C."/>
            <person name="Ezra D."/>
            <person name="Gonzalez J.B."/>
            <person name="Henrissat B."/>
            <person name="Kuo A."/>
            <person name="Liang C."/>
            <person name="Lipzen A."/>
            <person name="Lutzoni F."/>
            <person name="Magnuson J."/>
            <person name="Mondo S."/>
            <person name="Nolan M."/>
            <person name="Ohm R."/>
            <person name="Pangilinan J."/>
            <person name="Park H.-J."/>
            <person name="Ramirez L."/>
            <person name="Alfaro M."/>
            <person name="Sun H."/>
            <person name="Tritt A."/>
            <person name="Yoshinaga Y."/>
            <person name="Zwiers L.-H."/>
            <person name="Turgeon B.G."/>
            <person name="Goodwin S.B."/>
            <person name="Spatafora J.W."/>
            <person name="Crous P.W."/>
            <person name="Grigoriev I.V."/>
        </authorList>
    </citation>
    <scope>NUCLEOTIDE SEQUENCE</scope>
    <source>
        <strain evidence="14">CBS 394.84</strain>
    </source>
</reference>
<dbReference type="OrthoDB" id="654211at2759"/>
<dbReference type="InterPro" id="IPR036236">
    <property type="entry name" value="Znf_C2H2_sf"/>
</dbReference>
<name>A0A9P4GGV1_9PLEO</name>
<dbReference type="Gene3D" id="3.30.160.60">
    <property type="entry name" value="Classic Zinc Finger"/>
    <property type="match status" value="2"/>
</dbReference>
<feature type="domain" description="C2H2-type" evidence="13">
    <location>
        <begin position="2"/>
        <end position="29"/>
    </location>
</feature>
<comment type="caution">
    <text evidence="14">The sequence shown here is derived from an EMBL/GenBank/DDBJ whole genome shotgun (WGS) entry which is preliminary data.</text>
</comment>
<dbReference type="InterPro" id="IPR007219">
    <property type="entry name" value="XnlR_reg_dom"/>
</dbReference>
<dbReference type="Gene3D" id="4.10.240.10">
    <property type="entry name" value="Zn(2)-C6 fungal-type DNA-binding domain"/>
    <property type="match status" value="1"/>
</dbReference>
<dbReference type="PROSITE" id="PS00028">
    <property type="entry name" value="ZINC_FINGER_C2H2_1"/>
    <property type="match status" value="2"/>
</dbReference>
<dbReference type="CDD" id="cd12148">
    <property type="entry name" value="fungal_TF_MHR"/>
    <property type="match status" value="1"/>
</dbReference>
<dbReference type="Pfam" id="PF00096">
    <property type="entry name" value="zf-C2H2"/>
    <property type="match status" value="1"/>
</dbReference>
<evidence type="ECO:0000256" key="10">
    <source>
        <dbReference type="PROSITE-ProRule" id="PRU00042"/>
    </source>
</evidence>
<dbReference type="GO" id="GO:0008270">
    <property type="term" value="F:zinc ion binding"/>
    <property type="evidence" value="ECO:0007669"/>
    <property type="project" value="UniProtKB-KW"/>
</dbReference>
<evidence type="ECO:0000256" key="6">
    <source>
        <dbReference type="ARBA" id="ARBA00023015"/>
    </source>
</evidence>
<evidence type="ECO:0000256" key="11">
    <source>
        <dbReference type="SAM" id="MobiDB-lite"/>
    </source>
</evidence>
<dbReference type="PANTHER" id="PTHR47660:SF7">
    <property type="entry name" value="TRANSCRIPTION FACTOR WITH C2H2 AND ZN(2)-CYS(6) DNA BINDING DOMAIN (EUROFUNG)"/>
    <property type="match status" value="1"/>
</dbReference>
<evidence type="ECO:0000256" key="3">
    <source>
        <dbReference type="ARBA" id="ARBA00022737"/>
    </source>
</evidence>
<keyword evidence="3" id="KW-0677">Repeat</keyword>
<dbReference type="PROSITE" id="PS50048">
    <property type="entry name" value="ZN2_CY6_FUNGAL_2"/>
    <property type="match status" value="1"/>
</dbReference>
<evidence type="ECO:0000256" key="4">
    <source>
        <dbReference type="ARBA" id="ARBA00022771"/>
    </source>
</evidence>
<keyword evidence="6" id="KW-0805">Transcription regulation</keyword>
<dbReference type="EMBL" id="ML976616">
    <property type="protein sequence ID" value="KAF1845868.1"/>
    <property type="molecule type" value="Genomic_DNA"/>
</dbReference>
<dbReference type="Pfam" id="PF04082">
    <property type="entry name" value="Fungal_trans"/>
    <property type="match status" value="1"/>
</dbReference>
<evidence type="ECO:0000256" key="1">
    <source>
        <dbReference type="ARBA" id="ARBA00004123"/>
    </source>
</evidence>
<dbReference type="PROSITE" id="PS50157">
    <property type="entry name" value="ZINC_FINGER_C2H2_2"/>
    <property type="match status" value="2"/>
</dbReference>
<evidence type="ECO:0000256" key="9">
    <source>
        <dbReference type="ARBA" id="ARBA00023242"/>
    </source>
</evidence>
<dbReference type="RefSeq" id="XP_040788431.1">
    <property type="nucleotide sequence ID" value="XM_040933434.1"/>
</dbReference>
<dbReference type="SUPFAM" id="SSF57667">
    <property type="entry name" value="beta-beta-alpha zinc fingers"/>
    <property type="match status" value="1"/>
</dbReference>
<evidence type="ECO:0000256" key="2">
    <source>
        <dbReference type="ARBA" id="ARBA00022723"/>
    </source>
</evidence>
<keyword evidence="9" id="KW-0539">Nucleus</keyword>
<dbReference type="GO" id="GO:0005634">
    <property type="term" value="C:nucleus"/>
    <property type="evidence" value="ECO:0007669"/>
    <property type="project" value="UniProtKB-SubCell"/>
</dbReference>
<accession>A0A9P4GGV1</accession>
<keyword evidence="15" id="KW-1185">Reference proteome</keyword>
<keyword evidence="7" id="KW-0238">DNA-binding</keyword>
<feature type="domain" description="Zn(2)-C6 fungal-type" evidence="12">
    <location>
        <begin position="65"/>
        <end position="94"/>
    </location>
</feature>
<dbReference type="Pfam" id="PF00172">
    <property type="entry name" value="Zn_clus"/>
    <property type="match status" value="1"/>
</dbReference>
<keyword evidence="4 10" id="KW-0863">Zinc-finger</keyword>
<comment type="subcellular location">
    <subcellularLocation>
        <location evidence="1">Nucleus</location>
    </subcellularLocation>
</comment>
<evidence type="ECO:0000259" key="12">
    <source>
        <dbReference type="PROSITE" id="PS50048"/>
    </source>
</evidence>
<dbReference type="Proteomes" id="UP000800039">
    <property type="component" value="Unassembled WGS sequence"/>
</dbReference>
<dbReference type="SUPFAM" id="SSF57701">
    <property type="entry name" value="Zn2/Cys6 DNA-binding domain"/>
    <property type="match status" value="1"/>
</dbReference>
<dbReference type="InterPro" id="IPR013087">
    <property type="entry name" value="Znf_C2H2_type"/>
</dbReference>
<protein>
    <submittedName>
        <fullName evidence="14">Uncharacterized protein</fullName>
    </submittedName>
</protein>
<dbReference type="SMART" id="SM00066">
    <property type="entry name" value="GAL4"/>
    <property type="match status" value="1"/>
</dbReference>
<evidence type="ECO:0000256" key="8">
    <source>
        <dbReference type="ARBA" id="ARBA00023163"/>
    </source>
</evidence>
<evidence type="ECO:0000256" key="7">
    <source>
        <dbReference type="ARBA" id="ARBA00023125"/>
    </source>
</evidence>
<dbReference type="GO" id="GO:0006351">
    <property type="term" value="P:DNA-templated transcription"/>
    <property type="evidence" value="ECO:0007669"/>
    <property type="project" value="InterPro"/>
</dbReference>
<sequence length="929" mass="104768">MLSCQTCQKTFTCQKHLSRHQVVHGDSRPFQCGVCFKAFSRKDGLQRHESTHRGSKSLVQIKGRACAACVSAKTRCTGVLPCQRCVNRKTECTYTSRQGSLTAARGRSMTQESLVSGECPAAALDQSTILEEPSAAISQQIATSPPTGMSNQPLVLNGPSEELSEELSQPVITRNHIEALRDSGWPQYTPDLLGPESLNLNLDVQSLPSNPIVTAHHELVHSQFGWEPSQSSTINWLQMEAVDLGYFPMRDFFPTALSAGALSSPESWHHSVRSPTFQSHSDSGPTAVSVVNTDSPQESVGHATASNVAPDGPSIETDVERGSYYVDGDKARQTRRKRRRLMTFTPSSHNSGFSFASCTEMQFSSANIHDHFLDERQHGQLEVLFQSLCVNTLFFQPFLTTDFPSQEVFHHLVQGYLISFHQALPFIHRPTFRGYDRHHTLLLAMAALGARFSEHEAAVSLSAPLTELLRRIMMHIDEDRERNSLSEYEMAQIRLLYSVTTRYTRAGQPQRDAMVAVRECTSTFDMTFRQHAKHRSVPQNQTQWLSWVHQEEITRTKFCIWLLDCMVASHTGSQPALRLAAVTDTQLPCTESLWSAESWNMWNAVKQSSATEPPTIEEALRDLYIEKQLSPNLGEFSRIMIVHALYHRTWDVREYFEQRLSHYVPSAQRQSSADVPSPLPAWHPRMESFNKWRNAALDCIDILHWNANALIGLAQGMEHHTVLHLHFSRIVLLCPIQHVLRLARFLSETSERRSSSTSSVHEAEHDARAIQQWVAQDKYKARLATVHAGTVLWHVRRYSSGAFYEPECVALATLMLWAHSKFFARSNHNPEDTISAKPGHLRADRDIILLDRPTDDELVQQYVREGDLMHANMKGVGDLFGPSGAHRVLVQGRMLLGTLGAWQEATSYWTDFLKKLEYASAGRSDVVRQ</sequence>
<dbReference type="SMART" id="SM00355">
    <property type="entry name" value="ZnF_C2H2"/>
    <property type="match status" value="2"/>
</dbReference>
<feature type="domain" description="C2H2-type" evidence="13">
    <location>
        <begin position="30"/>
        <end position="57"/>
    </location>
</feature>
<evidence type="ECO:0000313" key="15">
    <source>
        <dbReference type="Proteomes" id="UP000800039"/>
    </source>
</evidence>
<evidence type="ECO:0000256" key="5">
    <source>
        <dbReference type="ARBA" id="ARBA00022833"/>
    </source>
</evidence>
<keyword evidence="8" id="KW-0804">Transcription</keyword>
<dbReference type="GO" id="GO:0000981">
    <property type="term" value="F:DNA-binding transcription factor activity, RNA polymerase II-specific"/>
    <property type="evidence" value="ECO:0007669"/>
    <property type="project" value="InterPro"/>
</dbReference>
<gene>
    <name evidence="14" type="ORF">K460DRAFT_366717</name>
</gene>
<keyword evidence="2" id="KW-0479">Metal-binding</keyword>
<dbReference type="InterPro" id="IPR036864">
    <property type="entry name" value="Zn2-C6_fun-type_DNA-bd_sf"/>
</dbReference>
<dbReference type="InterPro" id="IPR001138">
    <property type="entry name" value="Zn2Cys6_DnaBD"/>
</dbReference>
<keyword evidence="5" id="KW-0862">Zinc</keyword>
<dbReference type="FunFam" id="3.30.160.60:FF:000045">
    <property type="entry name" value="ZFP69 zinc finger protein B"/>
    <property type="match status" value="1"/>
</dbReference>
<feature type="region of interest" description="Disordered" evidence="11">
    <location>
        <begin position="268"/>
        <end position="319"/>
    </location>
</feature>
<evidence type="ECO:0000259" key="13">
    <source>
        <dbReference type="PROSITE" id="PS50157"/>
    </source>
</evidence>
<dbReference type="AlphaFoldDB" id="A0A9P4GGV1"/>
<proteinExistence type="predicted"/>
<dbReference type="GeneID" id="63850685"/>
<organism evidence="14 15">
    <name type="scientific">Cucurbitaria berberidis CBS 394.84</name>
    <dbReference type="NCBI Taxonomy" id="1168544"/>
    <lineage>
        <taxon>Eukaryota</taxon>
        <taxon>Fungi</taxon>
        <taxon>Dikarya</taxon>
        <taxon>Ascomycota</taxon>
        <taxon>Pezizomycotina</taxon>
        <taxon>Dothideomycetes</taxon>
        <taxon>Pleosporomycetidae</taxon>
        <taxon>Pleosporales</taxon>
        <taxon>Pleosporineae</taxon>
        <taxon>Cucurbitariaceae</taxon>
        <taxon>Cucurbitaria</taxon>
    </lineage>
</organism>
<feature type="compositionally biased region" description="Polar residues" evidence="11">
    <location>
        <begin position="273"/>
        <end position="298"/>
    </location>
</feature>
<dbReference type="CDD" id="cd00067">
    <property type="entry name" value="GAL4"/>
    <property type="match status" value="1"/>
</dbReference>
<dbReference type="GO" id="GO:0003677">
    <property type="term" value="F:DNA binding"/>
    <property type="evidence" value="ECO:0007669"/>
    <property type="project" value="UniProtKB-KW"/>
</dbReference>
<evidence type="ECO:0000313" key="14">
    <source>
        <dbReference type="EMBL" id="KAF1845868.1"/>
    </source>
</evidence>